<dbReference type="InterPro" id="IPR012349">
    <property type="entry name" value="Split_barrel_FMN-bd"/>
</dbReference>
<protein>
    <submittedName>
        <fullName evidence="2">Pyridoxamine 5'-phosphate oxidase family protein</fullName>
    </submittedName>
</protein>
<dbReference type="InterPro" id="IPR011576">
    <property type="entry name" value="Pyridox_Oxase_N"/>
</dbReference>
<dbReference type="Gene3D" id="2.30.110.10">
    <property type="entry name" value="Electron Transport, Fmn-binding Protein, Chain A"/>
    <property type="match status" value="1"/>
</dbReference>
<dbReference type="Proteomes" id="UP000516134">
    <property type="component" value="Chromosome"/>
</dbReference>
<keyword evidence="3" id="KW-1185">Reference proteome</keyword>
<proteinExistence type="predicted"/>
<feature type="domain" description="Pyridoxamine 5'-phosphate oxidase N-terminal" evidence="1">
    <location>
        <begin position="1"/>
        <end position="107"/>
    </location>
</feature>
<accession>A0ABX6T225</accession>
<reference evidence="2 3" key="1">
    <citation type="submission" date="2020-08" db="EMBL/GenBank/DDBJ databases">
        <title>Genome sequence of Sphingomonas daechungensis KACC 18115T.</title>
        <authorList>
            <person name="Hyun D.-W."/>
            <person name="Bae J.-W."/>
        </authorList>
    </citation>
    <scope>NUCLEOTIDE SEQUENCE [LARGE SCALE GENOMIC DNA]</scope>
    <source>
        <strain evidence="2 3">KACC 18115</strain>
    </source>
</reference>
<dbReference type="Pfam" id="PF01243">
    <property type="entry name" value="PNPOx_N"/>
    <property type="match status" value="1"/>
</dbReference>
<evidence type="ECO:0000313" key="2">
    <source>
        <dbReference type="EMBL" id="QNP43896.1"/>
    </source>
</evidence>
<evidence type="ECO:0000259" key="1">
    <source>
        <dbReference type="Pfam" id="PF01243"/>
    </source>
</evidence>
<gene>
    <name evidence="2" type="ORF">H9L15_04540</name>
</gene>
<organism evidence="2 3">
    <name type="scientific">Sphingomonas daechungensis</name>
    <dbReference type="NCBI Taxonomy" id="1176646"/>
    <lineage>
        <taxon>Bacteria</taxon>
        <taxon>Pseudomonadati</taxon>
        <taxon>Pseudomonadota</taxon>
        <taxon>Alphaproteobacteria</taxon>
        <taxon>Sphingomonadales</taxon>
        <taxon>Sphingomonadaceae</taxon>
        <taxon>Sphingomonas</taxon>
    </lineage>
</organism>
<dbReference type="SUPFAM" id="SSF50475">
    <property type="entry name" value="FMN-binding split barrel"/>
    <property type="match status" value="1"/>
</dbReference>
<sequence>MAVATNRPDGWPQNTIVGYANLGFSIYFVVFRSSQKLANIRTDTRVAIAVGHEPVGLDVLQAVYAGAEAAEVIDQTEKAQAWKLLTERHPNLSGLDLPTAADAAVMRARCRYLSVLDYRVAFGHRVSFELEPPDTPSE</sequence>
<dbReference type="RefSeq" id="WP_187715320.1">
    <property type="nucleotide sequence ID" value="NZ_CP060780.1"/>
</dbReference>
<dbReference type="EMBL" id="CP060780">
    <property type="protein sequence ID" value="QNP43896.1"/>
    <property type="molecule type" value="Genomic_DNA"/>
</dbReference>
<name>A0ABX6T225_9SPHN</name>
<evidence type="ECO:0000313" key="3">
    <source>
        <dbReference type="Proteomes" id="UP000516134"/>
    </source>
</evidence>